<sequence length="458" mass="53702">MDSPTPFGTLFRLPPELRLMIWNCLFTTPPLSLSILQVNSQIRSEVALTTLNYTPLTVETINKAAYKKWYLTPICFPGRSIRNYSPKEPRGIHYHGVSGYPFQLIGKAYVQIFVNTMDIGQIYSQHKKLEGCVISLQRENIYIRRLIVQLTIVARSWSILNDYAGVMLRNGPEDLAPYKILHIFEILSNVQELNFERRRASDLPVEIYPGWWDVELFIEDKPFVQHRASPSFSEQFQARMISRLERLALTPEVPGTCERLWCYILLGLWRSHFNTEEADEQRKTILKTWFEDGDSGRSWIQERFCRILKHHPWVVEELDPKLELLKTLHENLVRILHQVRYKDSTKPEYSKGRGKLSHTWCQEMWDHYDWKYRATSPSIYSQYMDKGGFLTSAKLIIDAWNNDRSQLQDGGSFEVPPIRDDTWPVPILPRRASSRRVFSLIPYQFRMICSLGQSLIQP</sequence>
<proteinExistence type="predicted"/>
<evidence type="ECO:0000313" key="1">
    <source>
        <dbReference type="EMBL" id="KAE8155301.1"/>
    </source>
</evidence>
<dbReference type="OrthoDB" id="3940621at2759"/>
<dbReference type="AlphaFoldDB" id="A0A5N6UAR1"/>
<reference evidence="1 2" key="1">
    <citation type="submission" date="2019-04" db="EMBL/GenBank/DDBJ databases">
        <title>Friends and foes A comparative genomics study of 23 Aspergillus species from section Flavi.</title>
        <authorList>
            <consortium name="DOE Joint Genome Institute"/>
            <person name="Kjaerbolling I."/>
            <person name="Vesth T."/>
            <person name="Frisvad J.C."/>
            <person name="Nybo J.L."/>
            <person name="Theobald S."/>
            <person name="Kildgaard S."/>
            <person name="Isbrandt T."/>
            <person name="Kuo A."/>
            <person name="Sato A."/>
            <person name="Lyhne E.K."/>
            <person name="Kogle M.E."/>
            <person name="Wiebenga A."/>
            <person name="Kun R.S."/>
            <person name="Lubbers R.J."/>
            <person name="Makela M.R."/>
            <person name="Barry K."/>
            <person name="Chovatia M."/>
            <person name="Clum A."/>
            <person name="Daum C."/>
            <person name="Haridas S."/>
            <person name="He G."/>
            <person name="LaButti K."/>
            <person name="Lipzen A."/>
            <person name="Mondo S."/>
            <person name="Riley R."/>
            <person name="Salamov A."/>
            <person name="Simmons B.A."/>
            <person name="Magnuson J.K."/>
            <person name="Henrissat B."/>
            <person name="Mortensen U.H."/>
            <person name="Larsen T.O."/>
            <person name="Devries R.P."/>
            <person name="Grigoriev I.V."/>
            <person name="Machida M."/>
            <person name="Baker S.E."/>
            <person name="Andersen M.R."/>
        </authorList>
    </citation>
    <scope>NUCLEOTIDE SEQUENCE [LARGE SCALE GENOMIC DNA]</scope>
    <source>
        <strain evidence="1 2">IBT 18842</strain>
    </source>
</reference>
<gene>
    <name evidence="1" type="ORF">BDV25DRAFT_135048</name>
</gene>
<organism evidence="1 2">
    <name type="scientific">Aspergillus avenaceus</name>
    <dbReference type="NCBI Taxonomy" id="36643"/>
    <lineage>
        <taxon>Eukaryota</taxon>
        <taxon>Fungi</taxon>
        <taxon>Dikarya</taxon>
        <taxon>Ascomycota</taxon>
        <taxon>Pezizomycotina</taxon>
        <taxon>Eurotiomycetes</taxon>
        <taxon>Eurotiomycetidae</taxon>
        <taxon>Eurotiales</taxon>
        <taxon>Aspergillaceae</taxon>
        <taxon>Aspergillus</taxon>
        <taxon>Aspergillus subgen. Circumdati</taxon>
    </lineage>
</organism>
<name>A0A5N6UAR1_ASPAV</name>
<dbReference type="EMBL" id="ML742023">
    <property type="protein sequence ID" value="KAE8155301.1"/>
    <property type="molecule type" value="Genomic_DNA"/>
</dbReference>
<dbReference type="Proteomes" id="UP000325780">
    <property type="component" value="Unassembled WGS sequence"/>
</dbReference>
<evidence type="ECO:0000313" key="2">
    <source>
        <dbReference type="Proteomes" id="UP000325780"/>
    </source>
</evidence>
<keyword evidence="2" id="KW-1185">Reference proteome</keyword>
<accession>A0A5N6UAR1</accession>
<protein>
    <submittedName>
        <fullName evidence="1">Uncharacterized protein</fullName>
    </submittedName>
</protein>